<accession>A0AAV7N4M3</accession>
<protein>
    <submittedName>
        <fullName evidence="1">Uncharacterized protein</fullName>
    </submittedName>
</protein>
<dbReference type="AlphaFoldDB" id="A0AAV7N4M3"/>
<gene>
    <name evidence="1" type="ORF">NDU88_007183</name>
</gene>
<dbReference type="Proteomes" id="UP001066276">
    <property type="component" value="Chromosome 9"/>
</dbReference>
<reference evidence="1" key="1">
    <citation type="journal article" date="2022" name="bioRxiv">
        <title>Sequencing and chromosome-scale assembly of the giantPleurodeles waltlgenome.</title>
        <authorList>
            <person name="Brown T."/>
            <person name="Elewa A."/>
            <person name="Iarovenko S."/>
            <person name="Subramanian E."/>
            <person name="Araus A.J."/>
            <person name="Petzold A."/>
            <person name="Susuki M."/>
            <person name="Suzuki K.-i.T."/>
            <person name="Hayashi T."/>
            <person name="Toyoda A."/>
            <person name="Oliveira C."/>
            <person name="Osipova E."/>
            <person name="Leigh N.D."/>
            <person name="Simon A."/>
            <person name="Yun M.H."/>
        </authorList>
    </citation>
    <scope>NUCLEOTIDE SEQUENCE</scope>
    <source>
        <strain evidence="1">20211129_DDA</strain>
        <tissue evidence="1">Liver</tissue>
    </source>
</reference>
<sequence>MHVIRAGCVPWATAAPAHDAKDALHAGGMFVAHLVCAVSKHYIECTYGVQQATTARKALVYEYAQQACRHFIVSRTYLDCNVVPSDATGAPALPLLEGAEGIFYPRSSDSFTSGNWCKPNV</sequence>
<keyword evidence="2" id="KW-1185">Reference proteome</keyword>
<dbReference type="EMBL" id="JANPWB010000013">
    <property type="protein sequence ID" value="KAJ1109825.1"/>
    <property type="molecule type" value="Genomic_DNA"/>
</dbReference>
<proteinExistence type="predicted"/>
<evidence type="ECO:0000313" key="1">
    <source>
        <dbReference type="EMBL" id="KAJ1109825.1"/>
    </source>
</evidence>
<name>A0AAV7N4M3_PLEWA</name>
<organism evidence="1 2">
    <name type="scientific">Pleurodeles waltl</name>
    <name type="common">Iberian ribbed newt</name>
    <dbReference type="NCBI Taxonomy" id="8319"/>
    <lineage>
        <taxon>Eukaryota</taxon>
        <taxon>Metazoa</taxon>
        <taxon>Chordata</taxon>
        <taxon>Craniata</taxon>
        <taxon>Vertebrata</taxon>
        <taxon>Euteleostomi</taxon>
        <taxon>Amphibia</taxon>
        <taxon>Batrachia</taxon>
        <taxon>Caudata</taxon>
        <taxon>Salamandroidea</taxon>
        <taxon>Salamandridae</taxon>
        <taxon>Pleurodelinae</taxon>
        <taxon>Pleurodeles</taxon>
    </lineage>
</organism>
<evidence type="ECO:0000313" key="2">
    <source>
        <dbReference type="Proteomes" id="UP001066276"/>
    </source>
</evidence>
<comment type="caution">
    <text evidence="1">The sequence shown here is derived from an EMBL/GenBank/DDBJ whole genome shotgun (WGS) entry which is preliminary data.</text>
</comment>